<evidence type="ECO:0000256" key="2">
    <source>
        <dbReference type="ARBA" id="ARBA00008467"/>
    </source>
</evidence>
<evidence type="ECO:0000256" key="1">
    <source>
        <dbReference type="ARBA" id="ARBA00005194"/>
    </source>
</evidence>
<evidence type="ECO:0000313" key="18">
    <source>
        <dbReference type="EMBL" id="RKS68715.1"/>
    </source>
</evidence>
<dbReference type="InterPro" id="IPR014030">
    <property type="entry name" value="Ketoacyl_synth_N"/>
</dbReference>
<sequence length="435" mass="45280">MSKSQTRVVVTGLGATTPLGGDVPSTWSALLAGESGVRRLDWDDVENLPVRFAATLKVQPDTVLPKQSLRRLDRNQAIALIAAREAWADAGFAPSTGGKPQKGMDKAGVEGGFVVDRDRLGVVVSSGIGGLHTALNSYDVYKEKGWARVSPFTVPMLMPNGAAGHVGIEFGATAGSHALVSACASSGEAVGYAIDMIRAGRADVIICGGTEACIHPLQMASFGSMRALSTRNDEPERASRPYDKNRDGFVLGEGAAVMILESEEHARARGARVYGIASGAGYSNDAFDIVLPEPTGSGQAKAMQRALADAGLEPSDIIHINAHATSTPAGDVAELASTKAGLGEEVARKVIITATKSMTGHLLGGAGALESIFTILALKEGLVPFVANLEDLDDEVDLDIVRDEPRKLPDGPAAALSNSFGFGGHNVSVVFERAL</sequence>
<dbReference type="RefSeq" id="WP_121437575.1">
    <property type="nucleotide sequence ID" value="NZ_RBWU01000007.1"/>
</dbReference>
<feature type="active site" description="For beta-ketoacyl synthase activity" evidence="15">
    <location>
        <position position="183"/>
    </location>
</feature>
<evidence type="ECO:0000256" key="4">
    <source>
        <dbReference type="ARBA" id="ARBA00014657"/>
    </source>
</evidence>
<organism evidence="18 19">
    <name type="scientific">Actinomadura pelletieri DSM 43383</name>
    <dbReference type="NCBI Taxonomy" id="1120940"/>
    <lineage>
        <taxon>Bacteria</taxon>
        <taxon>Bacillati</taxon>
        <taxon>Actinomycetota</taxon>
        <taxon>Actinomycetes</taxon>
        <taxon>Streptosporangiales</taxon>
        <taxon>Thermomonosporaceae</taxon>
        <taxon>Actinomadura</taxon>
    </lineage>
</organism>
<dbReference type="PROSITE" id="PS52004">
    <property type="entry name" value="KS3_2"/>
    <property type="match status" value="1"/>
</dbReference>
<reference evidence="18 19" key="1">
    <citation type="submission" date="2018-10" db="EMBL/GenBank/DDBJ databases">
        <title>Genomic Encyclopedia of Archaeal and Bacterial Type Strains, Phase II (KMG-II): from individual species to whole genera.</title>
        <authorList>
            <person name="Goeker M."/>
        </authorList>
    </citation>
    <scope>NUCLEOTIDE SEQUENCE [LARGE SCALE GENOMIC DNA]</scope>
    <source>
        <strain evidence="18 19">DSM 43383</strain>
    </source>
</reference>
<accession>A0A495QAM4</accession>
<evidence type="ECO:0000256" key="14">
    <source>
        <dbReference type="PIRNR" id="PIRNR000447"/>
    </source>
</evidence>
<dbReference type="SUPFAM" id="SSF53901">
    <property type="entry name" value="Thiolase-like"/>
    <property type="match status" value="2"/>
</dbReference>
<dbReference type="Gene3D" id="3.40.47.10">
    <property type="match status" value="1"/>
</dbReference>
<dbReference type="InterPro" id="IPR016039">
    <property type="entry name" value="Thiolase-like"/>
</dbReference>
<dbReference type="GO" id="GO:0006633">
    <property type="term" value="P:fatty acid biosynthetic process"/>
    <property type="evidence" value="ECO:0007669"/>
    <property type="project" value="UniProtKB-UniPathway"/>
</dbReference>
<dbReference type="NCBIfam" id="NF005589">
    <property type="entry name" value="PRK07314.1"/>
    <property type="match status" value="1"/>
</dbReference>
<dbReference type="Pfam" id="PF00109">
    <property type="entry name" value="ketoacyl-synt"/>
    <property type="match status" value="1"/>
</dbReference>
<comment type="catalytic activity">
    <reaction evidence="13 14">
        <text>a fatty acyl-[ACP] + malonyl-[ACP] + H(+) = a 3-oxoacyl-[ACP] + holo-[ACP] + CO2</text>
        <dbReference type="Rhea" id="RHEA:22836"/>
        <dbReference type="Rhea" id="RHEA-COMP:9623"/>
        <dbReference type="Rhea" id="RHEA-COMP:9685"/>
        <dbReference type="Rhea" id="RHEA-COMP:9916"/>
        <dbReference type="Rhea" id="RHEA-COMP:14125"/>
        <dbReference type="ChEBI" id="CHEBI:15378"/>
        <dbReference type="ChEBI" id="CHEBI:16526"/>
        <dbReference type="ChEBI" id="CHEBI:64479"/>
        <dbReference type="ChEBI" id="CHEBI:78449"/>
        <dbReference type="ChEBI" id="CHEBI:78776"/>
        <dbReference type="ChEBI" id="CHEBI:138651"/>
    </reaction>
</comment>
<dbReference type="GO" id="GO:0005829">
    <property type="term" value="C:cytosol"/>
    <property type="evidence" value="ECO:0007669"/>
    <property type="project" value="TreeGrafter"/>
</dbReference>
<evidence type="ECO:0000256" key="10">
    <source>
        <dbReference type="ARBA" id="ARBA00023315"/>
    </source>
</evidence>
<dbReference type="InterPro" id="IPR020841">
    <property type="entry name" value="PKS_Beta-ketoAc_synthase_dom"/>
</dbReference>
<dbReference type="UniPathway" id="UPA00094"/>
<name>A0A495QAM4_9ACTN</name>
<evidence type="ECO:0000256" key="9">
    <source>
        <dbReference type="ARBA" id="ARBA00023160"/>
    </source>
</evidence>
<dbReference type="InterPro" id="IPR017568">
    <property type="entry name" value="3-oxoacyl-ACP_synth-2"/>
</dbReference>
<dbReference type="AlphaFoldDB" id="A0A495QAM4"/>
<evidence type="ECO:0000256" key="7">
    <source>
        <dbReference type="ARBA" id="ARBA00022832"/>
    </source>
</evidence>
<keyword evidence="6 14" id="KW-0808">Transferase</keyword>
<evidence type="ECO:0000259" key="17">
    <source>
        <dbReference type="PROSITE" id="PS52004"/>
    </source>
</evidence>
<dbReference type="SMART" id="SM00825">
    <property type="entry name" value="PKS_KS"/>
    <property type="match status" value="1"/>
</dbReference>
<dbReference type="Pfam" id="PF02801">
    <property type="entry name" value="Ketoacyl-synt_C"/>
    <property type="match status" value="1"/>
</dbReference>
<evidence type="ECO:0000256" key="15">
    <source>
        <dbReference type="PIRSR" id="PIRSR000447-1"/>
    </source>
</evidence>
<dbReference type="GO" id="GO:0004315">
    <property type="term" value="F:3-oxoacyl-[acyl-carrier-protein] synthase activity"/>
    <property type="evidence" value="ECO:0007669"/>
    <property type="project" value="UniProtKB-EC"/>
</dbReference>
<feature type="domain" description="Ketosynthase family 3 (KS3)" evidence="17">
    <location>
        <begin position="5"/>
        <end position="433"/>
    </location>
</feature>
<dbReference type="FunFam" id="3.40.47.10:FF:000018">
    <property type="entry name" value="3-oxoacyl-[acyl-carrier-protein] synthase 2"/>
    <property type="match status" value="1"/>
</dbReference>
<keyword evidence="7" id="KW-0276">Fatty acid metabolism</keyword>
<keyword evidence="5 14" id="KW-0444">Lipid biosynthesis</keyword>
<evidence type="ECO:0000256" key="12">
    <source>
        <dbReference type="ARBA" id="ARBA00047318"/>
    </source>
</evidence>
<dbReference type="CDD" id="cd00834">
    <property type="entry name" value="KAS_I_II"/>
    <property type="match status" value="1"/>
</dbReference>
<comment type="catalytic activity">
    <reaction evidence="12 14">
        <text>(9Z)-hexadecenoyl-[ACP] + malonyl-[ACP] + H(+) = 3-oxo-(11Z)-octadecenoyl-[ACP] + holo-[ACP] + CO2</text>
        <dbReference type="Rhea" id="RHEA:55040"/>
        <dbReference type="Rhea" id="RHEA-COMP:9623"/>
        <dbReference type="Rhea" id="RHEA-COMP:9685"/>
        <dbReference type="Rhea" id="RHEA-COMP:10800"/>
        <dbReference type="Rhea" id="RHEA-COMP:14074"/>
        <dbReference type="ChEBI" id="CHEBI:15378"/>
        <dbReference type="ChEBI" id="CHEBI:16526"/>
        <dbReference type="ChEBI" id="CHEBI:64479"/>
        <dbReference type="ChEBI" id="CHEBI:78449"/>
        <dbReference type="ChEBI" id="CHEBI:83989"/>
        <dbReference type="ChEBI" id="CHEBI:138538"/>
        <dbReference type="EC" id="2.3.1.179"/>
    </reaction>
</comment>
<dbReference type="EMBL" id="RBWU01000007">
    <property type="protein sequence ID" value="RKS68715.1"/>
    <property type="molecule type" value="Genomic_DNA"/>
</dbReference>
<dbReference type="PANTHER" id="PTHR11712">
    <property type="entry name" value="POLYKETIDE SYNTHASE-RELATED"/>
    <property type="match status" value="1"/>
</dbReference>
<proteinExistence type="inferred from homology"/>
<evidence type="ECO:0000256" key="3">
    <source>
        <dbReference type="ARBA" id="ARBA00012356"/>
    </source>
</evidence>
<comment type="caution">
    <text evidence="18">The sequence shown here is derived from an EMBL/GenBank/DDBJ whole genome shotgun (WGS) entry which is preliminary data.</text>
</comment>
<dbReference type="OrthoDB" id="9808669at2"/>
<dbReference type="InterPro" id="IPR000794">
    <property type="entry name" value="Beta-ketoacyl_synthase"/>
</dbReference>
<keyword evidence="9 14" id="KW-0275">Fatty acid biosynthesis</keyword>
<evidence type="ECO:0000256" key="11">
    <source>
        <dbReference type="ARBA" id="ARBA00024006"/>
    </source>
</evidence>
<dbReference type="InterPro" id="IPR014031">
    <property type="entry name" value="Ketoacyl_synth_C"/>
</dbReference>
<keyword evidence="8" id="KW-0443">Lipid metabolism</keyword>
<comment type="similarity">
    <text evidence="2 14 16">Belongs to the thiolase-like superfamily. Beta-ketoacyl-ACP synthases family.</text>
</comment>
<dbReference type="Proteomes" id="UP000274601">
    <property type="component" value="Unassembled WGS sequence"/>
</dbReference>
<protein>
    <recommendedName>
        <fullName evidence="4 14">3-oxoacyl-[acyl-carrier-protein] synthase 2</fullName>
        <ecNumber evidence="3 14">2.3.1.179</ecNumber>
    </recommendedName>
</protein>
<comment type="function">
    <text evidence="11 14">Involved in the type II fatty acid elongation cycle. Catalyzes the elongation of a wide range of acyl-ACP by the addition of two carbons from malonyl-ACP to an acyl acceptor. Can efficiently catalyze the conversion of palmitoleoyl-ACP (cis-hexadec-9-enoyl-ACP) to cis-vaccenoyl-ACP (cis-octadec-11-enoyl-ACP), an essential step in the thermal regulation of fatty acid composition.</text>
</comment>
<dbReference type="PIRSF" id="PIRSF000447">
    <property type="entry name" value="KAS_II"/>
    <property type="match status" value="1"/>
</dbReference>
<evidence type="ECO:0000256" key="5">
    <source>
        <dbReference type="ARBA" id="ARBA00022516"/>
    </source>
</evidence>
<keyword evidence="10 14" id="KW-0012">Acyltransferase</keyword>
<dbReference type="EC" id="2.3.1.179" evidence="3 14"/>
<evidence type="ECO:0000256" key="6">
    <source>
        <dbReference type="ARBA" id="ARBA00022679"/>
    </source>
</evidence>
<evidence type="ECO:0000256" key="8">
    <source>
        <dbReference type="ARBA" id="ARBA00023098"/>
    </source>
</evidence>
<dbReference type="PANTHER" id="PTHR11712:SF336">
    <property type="entry name" value="3-OXOACYL-[ACYL-CARRIER-PROTEIN] SYNTHASE, MITOCHONDRIAL"/>
    <property type="match status" value="1"/>
</dbReference>
<evidence type="ECO:0000313" key="19">
    <source>
        <dbReference type="Proteomes" id="UP000274601"/>
    </source>
</evidence>
<evidence type="ECO:0000256" key="16">
    <source>
        <dbReference type="RuleBase" id="RU003694"/>
    </source>
</evidence>
<comment type="pathway">
    <text evidence="1 14">Lipid metabolism; fatty acid biosynthesis.</text>
</comment>
<keyword evidence="19" id="KW-1185">Reference proteome</keyword>
<gene>
    <name evidence="18" type="ORF">BZB76_5840</name>
</gene>
<evidence type="ECO:0000256" key="13">
    <source>
        <dbReference type="ARBA" id="ARBA00047659"/>
    </source>
</evidence>